<dbReference type="AlphaFoldDB" id="C8XFS7"/>
<evidence type="ECO:0000256" key="1">
    <source>
        <dbReference type="SAM" id="Phobius"/>
    </source>
</evidence>
<dbReference type="Proteomes" id="UP000002218">
    <property type="component" value="Chromosome"/>
</dbReference>
<proteinExistence type="predicted"/>
<keyword evidence="1" id="KW-1133">Transmembrane helix</keyword>
<reference evidence="3" key="1">
    <citation type="submission" date="2009-09" db="EMBL/GenBank/DDBJ databases">
        <title>The complete genome of Nakamurella multipartita DSM 44233.</title>
        <authorList>
            <consortium name="US DOE Joint Genome Institute (JGI-PGF)"/>
            <person name="Lucas S."/>
            <person name="Copeland A."/>
            <person name="Lapidus A."/>
            <person name="Glavina del Rio T."/>
            <person name="Dalin E."/>
            <person name="Tice H."/>
            <person name="Bruce D."/>
            <person name="Goodwin L."/>
            <person name="Pitluck S."/>
            <person name="Kyrpides N."/>
            <person name="Mavromatis K."/>
            <person name="Ivanova N."/>
            <person name="Ovchinnikova G."/>
            <person name="Sims D."/>
            <person name="Meincke L."/>
            <person name="Brettin T."/>
            <person name="Detter J.C."/>
            <person name="Han C."/>
            <person name="Larimer F."/>
            <person name="Land M."/>
            <person name="Hauser L."/>
            <person name="Markowitz V."/>
            <person name="Cheng J.-F."/>
            <person name="Hugenholtz P."/>
            <person name="Woyke T."/>
            <person name="Wu D."/>
            <person name="Klenk H.-P."/>
            <person name="Eisen J.A."/>
        </authorList>
    </citation>
    <scope>NUCLEOTIDE SEQUENCE [LARGE SCALE GENOMIC DNA]</scope>
    <source>
        <strain evidence="3">ATCC 700099 / DSM 44233 / CIP 104796 / JCM 9543 / NBRC 105858 / Y-104</strain>
    </source>
</reference>
<accession>C8XFS7</accession>
<keyword evidence="1" id="KW-0472">Membrane</keyword>
<feature type="transmembrane region" description="Helical" evidence="1">
    <location>
        <begin position="38"/>
        <end position="56"/>
    </location>
</feature>
<protein>
    <submittedName>
        <fullName evidence="2">Uncharacterized protein</fullName>
    </submittedName>
</protein>
<reference evidence="2 3" key="2">
    <citation type="journal article" date="2010" name="Stand. Genomic Sci.">
        <title>Complete genome sequence of Nakamurella multipartita type strain (Y-104).</title>
        <authorList>
            <person name="Tice H."/>
            <person name="Mayilraj S."/>
            <person name="Sims D."/>
            <person name="Lapidus A."/>
            <person name="Nolan M."/>
            <person name="Lucas S."/>
            <person name="Glavina Del Rio T."/>
            <person name="Copeland A."/>
            <person name="Cheng J.F."/>
            <person name="Meincke L."/>
            <person name="Bruce D."/>
            <person name="Goodwin L."/>
            <person name="Pitluck S."/>
            <person name="Ivanova N."/>
            <person name="Mavromatis K."/>
            <person name="Ovchinnikova G."/>
            <person name="Pati A."/>
            <person name="Chen A."/>
            <person name="Palaniappan K."/>
            <person name="Land M."/>
            <person name="Hauser L."/>
            <person name="Chang Y.J."/>
            <person name="Jeffries C.D."/>
            <person name="Detter J.C."/>
            <person name="Brettin T."/>
            <person name="Rohde M."/>
            <person name="Goker M."/>
            <person name="Bristow J."/>
            <person name="Eisen J.A."/>
            <person name="Markowitz V."/>
            <person name="Hugenholtz P."/>
            <person name="Kyrpides N.C."/>
            <person name="Klenk H.P."/>
            <person name="Chen F."/>
        </authorList>
    </citation>
    <scope>NUCLEOTIDE SEQUENCE [LARGE SCALE GENOMIC DNA]</scope>
    <source>
        <strain evidence="3">ATCC 700099 / DSM 44233 / CIP 104796 / JCM 9543 / NBRC 105858 / Y-104</strain>
    </source>
</reference>
<organism evidence="2 3">
    <name type="scientific">Nakamurella multipartita (strain ATCC 700099 / DSM 44233 / CIP 104796 / JCM 9543 / NBRC 105858 / Y-104)</name>
    <name type="common">Microsphaera multipartita</name>
    <dbReference type="NCBI Taxonomy" id="479431"/>
    <lineage>
        <taxon>Bacteria</taxon>
        <taxon>Bacillati</taxon>
        <taxon>Actinomycetota</taxon>
        <taxon>Actinomycetes</taxon>
        <taxon>Nakamurellales</taxon>
        <taxon>Nakamurellaceae</taxon>
        <taxon>Nakamurella</taxon>
    </lineage>
</organism>
<gene>
    <name evidence="2" type="ordered locus">Namu_1648</name>
</gene>
<dbReference type="InParanoid" id="C8XFS7"/>
<dbReference type="eggNOG" id="ENOG50329ZV">
    <property type="taxonomic scope" value="Bacteria"/>
</dbReference>
<dbReference type="STRING" id="479431.Namu_1648"/>
<dbReference type="KEGG" id="nml:Namu_1648"/>
<keyword evidence="3" id="KW-1185">Reference proteome</keyword>
<keyword evidence="1" id="KW-0812">Transmembrane</keyword>
<evidence type="ECO:0000313" key="2">
    <source>
        <dbReference type="EMBL" id="ACV78038.1"/>
    </source>
</evidence>
<dbReference type="HOGENOM" id="CLU_178345_3_0_11"/>
<dbReference type="EMBL" id="CP001737">
    <property type="protein sequence ID" value="ACV78038.1"/>
    <property type="molecule type" value="Genomic_DNA"/>
</dbReference>
<name>C8XFS7_NAKMY</name>
<dbReference type="RefSeq" id="WP_015746941.1">
    <property type="nucleotide sequence ID" value="NC_013235.1"/>
</dbReference>
<sequence>MTPISRATAWMTALTVTMLARLSPPDDEDRDRGDVPGWVMITVMTAIVVIALLAVFREQVINAVQNAFQSVTGAG</sequence>
<evidence type="ECO:0000313" key="3">
    <source>
        <dbReference type="Proteomes" id="UP000002218"/>
    </source>
</evidence>